<evidence type="ECO:0000256" key="6">
    <source>
        <dbReference type="ARBA" id="ARBA00023136"/>
    </source>
</evidence>
<dbReference type="GO" id="GO:0009279">
    <property type="term" value="C:cell outer membrane"/>
    <property type="evidence" value="ECO:0007669"/>
    <property type="project" value="UniProtKB-SubCell"/>
</dbReference>
<gene>
    <name evidence="8 10" type="primary">bamA</name>
    <name evidence="10" type="ORF">GMD42_04840</name>
</gene>
<dbReference type="Gene3D" id="3.10.20.310">
    <property type="entry name" value="membrane protein fhac"/>
    <property type="match status" value="5"/>
</dbReference>
<accession>A0A6I3S5Q7</accession>
<dbReference type="Proteomes" id="UP000462362">
    <property type="component" value="Unassembled WGS sequence"/>
</dbReference>
<dbReference type="HAMAP" id="MF_01430">
    <property type="entry name" value="OM_assembly_BamA"/>
    <property type="match status" value="1"/>
</dbReference>
<evidence type="ECO:0000256" key="7">
    <source>
        <dbReference type="ARBA" id="ARBA00023237"/>
    </source>
</evidence>
<dbReference type="InterPro" id="IPR000184">
    <property type="entry name" value="Bac_surfAg_D15"/>
</dbReference>
<dbReference type="Gene3D" id="2.40.160.50">
    <property type="entry name" value="membrane protein fhac: a member of the omp85/tpsb transporter family"/>
    <property type="match status" value="1"/>
</dbReference>
<dbReference type="InterPro" id="IPR039910">
    <property type="entry name" value="D15-like"/>
</dbReference>
<organism evidence="10 11">
    <name type="scientific">Parasutterella excrementihominis</name>
    <dbReference type="NCBI Taxonomy" id="487175"/>
    <lineage>
        <taxon>Bacteria</taxon>
        <taxon>Pseudomonadati</taxon>
        <taxon>Pseudomonadota</taxon>
        <taxon>Betaproteobacteria</taxon>
        <taxon>Burkholderiales</taxon>
        <taxon>Sutterellaceae</taxon>
        <taxon>Parasutterella</taxon>
    </lineage>
</organism>
<dbReference type="PANTHER" id="PTHR12815">
    <property type="entry name" value="SORTING AND ASSEMBLY MACHINERY SAMM50 PROTEIN FAMILY MEMBER"/>
    <property type="match status" value="1"/>
</dbReference>
<dbReference type="EMBL" id="WNCL01000010">
    <property type="protein sequence ID" value="MTU42955.1"/>
    <property type="molecule type" value="Genomic_DNA"/>
</dbReference>
<dbReference type="InterPro" id="IPR034746">
    <property type="entry name" value="POTRA"/>
</dbReference>
<dbReference type="GO" id="GO:0051205">
    <property type="term" value="P:protein insertion into membrane"/>
    <property type="evidence" value="ECO:0007669"/>
    <property type="project" value="UniProtKB-UniRule"/>
</dbReference>
<dbReference type="Pfam" id="PF01103">
    <property type="entry name" value="Omp85"/>
    <property type="match status" value="1"/>
</dbReference>
<sequence precursor="true">MPHPKKIALACALALAATTVLAQGHVIKDIRLEGISRTEAGTVFSHLPIRVGDTYSPELGAESLRSLYASGMFQDVQLDMDGNVLVVRVQERPTVANIHTTGISEFDAKGVEKSLRDVGLAEGFIFDRAVLDRAVQELRRQYLSRGRYSADVKVTVTPVERNRVRINIDVDEGPAAKIQQIRFVGNKIYDEGDLRDEMQLGTPNWFSWYTKRDQYSREKLTADLEAIRALYNNNGYLDFKIDSTQVSVSPDKSEIFVTINIDEGKKFTIKDIRLTGDMLGLEPEFEDLVDIKPGSVYNASEVNGLAKKFTDRLSALGYAFARAIPNPVVDPENPDEVSVVYTIDPGRRVYVRKVNITGNTRTQDEVIRREVRQYEASWFDSDKVAVSRDRIDRLGFFETVTAEPEPVPGSPDEVDLAVNVKERPTGNISIGAGYSTSEGIVLSGGFSQNNVFGTGNSLSLEVNTSKSSRTYAASFTQPYITTSGISQSFEIYDRKLDLDELEITDDVKYETYGAGVTYGVPITENDQIFLGGKFEMTDVTVGSGAPRRYVDYVNDYGKKPKSIAATIGWSRDTRDNILAPTRGRYQRLFGEISLPVLDLKYYRATYQFQQFVPVTKSITFAFNTELGYGDGYAGKQYPFFKNFYGGGIGSVRGYDTSSLGPRDTDGDASGGNRKLNFSLELLTPIPGADRTLRMFTFLDGGWVWGRKAFYKQAANGSYVVDRYEKDKLDLGDLRYSVGFGLAWISPMGPLKLSFAFPLNKKDSDELQRFQFQIGTGF</sequence>
<evidence type="ECO:0000256" key="1">
    <source>
        <dbReference type="ARBA" id="ARBA00004370"/>
    </source>
</evidence>
<reference evidence="10 11" key="1">
    <citation type="journal article" date="2019" name="Nat. Med.">
        <title>A library of human gut bacterial isolates paired with longitudinal multiomics data enables mechanistic microbiome research.</title>
        <authorList>
            <person name="Poyet M."/>
            <person name="Groussin M."/>
            <person name="Gibbons S.M."/>
            <person name="Avila-Pacheco J."/>
            <person name="Jiang X."/>
            <person name="Kearney S.M."/>
            <person name="Perrotta A.R."/>
            <person name="Berdy B."/>
            <person name="Zhao S."/>
            <person name="Lieberman T.D."/>
            <person name="Swanson P.K."/>
            <person name="Smith M."/>
            <person name="Roesemann S."/>
            <person name="Alexander J.E."/>
            <person name="Rich S.A."/>
            <person name="Livny J."/>
            <person name="Vlamakis H."/>
            <person name="Clish C."/>
            <person name="Bullock K."/>
            <person name="Deik A."/>
            <person name="Scott J."/>
            <person name="Pierce K.A."/>
            <person name="Xavier R.J."/>
            <person name="Alm E.J."/>
        </authorList>
    </citation>
    <scope>NUCLEOTIDE SEQUENCE [LARGE SCALE GENOMIC DNA]</scope>
    <source>
        <strain evidence="10 11">BIOML-A2</strain>
    </source>
</reference>
<dbReference type="NCBIfam" id="TIGR03303">
    <property type="entry name" value="OM_YaeT"/>
    <property type="match status" value="1"/>
</dbReference>
<keyword evidence="7 8" id="KW-0998">Cell outer membrane</keyword>
<evidence type="ECO:0000256" key="3">
    <source>
        <dbReference type="ARBA" id="ARBA00022692"/>
    </source>
</evidence>
<keyword evidence="6 8" id="KW-0472">Membrane</keyword>
<dbReference type="InterPro" id="IPR010827">
    <property type="entry name" value="BamA/TamA_POTRA"/>
</dbReference>
<dbReference type="InterPro" id="IPR023707">
    <property type="entry name" value="OM_assembly_BamA"/>
</dbReference>
<keyword evidence="2 8" id="KW-1134">Transmembrane beta strand</keyword>
<feature type="signal peptide" evidence="8">
    <location>
        <begin position="1"/>
        <end position="22"/>
    </location>
</feature>
<comment type="caution">
    <text evidence="10">The sequence shown here is derived from an EMBL/GenBank/DDBJ whole genome shotgun (WGS) entry which is preliminary data.</text>
</comment>
<evidence type="ECO:0000313" key="10">
    <source>
        <dbReference type="EMBL" id="MTU42955.1"/>
    </source>
</evidence>
<evidence type="ECO:0000256" key="8">
    <source>
        <dbReference type="HAMAP-Rule" id="MF_01430"/>
    </source>
</evidence>
<evidence type="ECO:0000256" key="5">
    <source>
        <dbReference type="ARBA" id="ARBA00022737"/>
    </source>
</evidence>
<dbReference type="PANTHER" id="PTHR12815:SF23">
    <property type="entry name" value="OUTER MEMBRANE PROTEIN ASSEMBLY FACTOR BAMA"/>
    <property type="match status" value="1"/>
</dbReference>
<evidence type="ECO:0000256" key="4">
    <source>
        <dbReference type="ARBA" id="ARBA00022729"/>
    </source>
</evidence>
<proteinExistence type="inferred from homology"/>
<protein>
    <recommendedName>
        <fullName evidence="8 9">Outer membrane protein assembly factor BamA</fullName>
    </recommendedName>
</protein>
<comment type="subcellular location">
    <subcellularLocation>
        <location evidence="8">Cell outer membrane</location>
    </subcellularLocation>
    <subcellularLocation>
        <location evidence="1">Membrane</location>
    </subcellularLocation>
</comment>
<dbReference type="AlphaFoldDB" id="A0A6I3S5Q7"/>
<comment type="similarity">
    <text evidence="8">Belongs to the BamA family.</text>
</comment>
<dbReference type="RefSeq" id="WP_155167996.1">
    <property type="nucleotide sequence ID" value="NZ_WNCA01000010.1"/>
</dbReference>
<keyword evidence="4 8" id="KW-0732">Signal</keyword>
<evidence type="ECO:0000256" key="2">
    <source>
        <dbReference type="ARBA" id="ARBA00022452"/>
    </source>
</evidence>
<evidence type="ECO:0000256" key="9">
    <source>
        <dbReference type="NCBIfam" id="TIGR03303"/>
    </source>
</evidence>
<comment type="subunit">
    <text evidence="8">Part of the Bam complex.</text>
</comment>
<dbReference type="PIRSF" id="PIRSF006076">
    <property type="entry name" value="OM_assembly_OMP85"/>
    <property type="match status" value="1"/>
</dbReference>
<evidence type="ECO:0000313" key="11">
    <source>
        <dbReference type="Proteomes" id="UP000462362"/>
    </source>
</evidence>
<comment type="function">
    <text evidence="8">Part of the outer membrane protein assembly complex, which is involved in assembly and insertion of beta-barrel proteins into the outer membrane.</text>
</comment>
<dbReference type="Pfam" id="PF07244">
    <property type="entry name" value="POTRA"/>
    <property type="match status" value="4"/>
</dbReference>
<name>A0A6I3S5Q7_9BURK</name>
<dbReference type="PROSITE" id="PS51779">
    <property type="entry name" value="POTRA"/>
    <property type="match status" value="5"/>
</dbReference>
<feature type="chain" id="PRO_5031680574" description="Outer membrane protein assembly factor BamA" evidence="8">
    <location>
        <begin position="23"/>
        <end position="777"/>
    </location>
</feature>
<dbReference type="GO" id="GO:0043165">
    <property type="term" value="P:Gram-negative-bacterium-type cell outer membrane assembly"/>
    <property type="evidence" value="ECO:0007669"/>
    <property type="project" value="UniProtKB-UniRule"/>
</dbReference>
<keyword evidence="5 8" id="KW-0677">Repeat</keyword>
<keyword evidence="3 8" id="KW-0812">Transmembrane</keyword>